<evidence type="ECO:0000313" key="7">
    <source>
        <dbReference type="Proteomes" id="UP000184212"/>
    </source>
</evidence>
<feature type="domain" description="Carrier" evidence="5">
    <location>
        <begin position="763"/>
        <end position="837"/>
    </location>
</feature>
<evidence type="ECO:0000313" key="6">
    <source>
        <dbReference type="EMBL" id="SHI03461.1"/>
    </source>
</evidence>
<accession>A0A1M5XUG5</accession>
<dbReference type="GO" id="GO:0044550">
    <property type="term" value="P:secondary metabolite biosynthetic process"/>
    <property type="evidence" value="ECO:0007669"/>
    <property type="project" value="TreeGrafter"/>
</dbReference>
<dbReference type="Gene3D" id="3.40.50.12780">
    <property type="entry name" value="N-terminal domain of ligase-like"/>
    <property type="match status" value="1"/>
</dbReference>
<dbReference type="CDD" id="cd05930">
    <property type="entry name" value="A_NRPS"/>
    <property type="match status" value="1"/>
</dbReference>
<dbReference type="GO" id="GO:0043041">
    <property type="term" value="P:amino acid activation for nonribosomal peptide biosynthetic process"/>
    <property type="evidence" value="ECO:0007669"/>
    <property type="project" value="TreeGrafter"/>
</dbReference>
<evidence type="ECO:0000256" key="4">
    <source>
        <dbReference type="ARBA" id="ARBA00022737"/>
    </source>
</evidence>
<dbReference type="InterPro" id="IPR023213">
    <property type="entry name" value="CAT-like_dom_sf"/>
</dbReference>
<dbReference type="GO" id="GO:0031177">
    <property type="term" value="F:phosphopantetheine binding"/>
    <property type="evidence" value="ECO:0007669"/>
    <property type="project" value="InterPro"/>
</dbReference>
<dbReference type="Pfam" id="PF00668">
    <property type="entry name" value="Condensation"/>
    <property type="match status" value="3"/>
</dbReference>
<comment type="cofactor">
    <cofactor evidence="1">
        <name>pantetheine 4'-phosphate</name>
        <dbReference type="ChEBI" id="CHEBI:47942"/>
    </cofactor>
</comment>
<dbReference type="InterPro" id="IPR010060">
    <property type="entry name" value="NRPS_synth"/>
</dbReference>
<dbReference type="InterPro" id="IPR020845">
    <property type="entry name" value="AMP-binding_CS"/>
</dbReference>
<dbReference type="OrthoDB" id="4317020at2"/>
<dbReference type="InterPro" id="IPR036736">
    <property type="entry name" value="ACP-like_sf"/>
</dbReference>
<dbReference type="CDD" id="cd19543">
    <property type="entry name" value="DCL_NRPS"/>
    <property type="match status" value="1"/>
</dbReference>
<reference evidence="6 7" key="1">
    <citation type="submission" date="2016-11" db="EMBL/GenBank/DDBJ databases">
        <authorList>
            <person name="Jaros S."/>
            <person name="Januszkiewicz K."/>
            <person name="Wedrychowicz H."/>
        </authorList>
    </citation>
    <scope>NUCLEOTIDE SEQUENCE [LARGE SCALE GENOMIC DNA]</scope>
    <source>
        <strain evidence="6 7">DSM 24574</strain>
    </source>
</reference>
<feature type="domain" description="Carrier" evidence="5">
    <location>
        <begin position="1792"/>
        <end position="1869"/>
    </location>
</feature>
<dbReference type="InterPro" id="IPR020806">
    <property type="entry name" value="PKS_PP-bd"/>
</dbReference>
<dbReference type="NCBIfam" id="TIGR01733">
    <property type="entry name" value="AA-adenyl-dom"/>
    <property type="match status" value="1"/>
</dbReference>
<name>A0A1M5XUG5_9BACT</name>
<evidence type="ECO:0000259" key="5">
    <source>
        <dbReference type="PROSITE" id="PS50075"/>
    </source>
</evidence>
<dbReference type="InterPro" id="IPR025110">
    <property type="entry name" value="AMP-bd_C"/>
</dbReference>
<dbReference type="PANTHER" id="PTHR45527:SF1">
    <property type="entry name" value="FATTY ACID SYNTHASE"/>
    <property type="match status" value="1"/>
</dbReference>
<keyword evidence="4" id="KW-0677">Repeat</keyword>
<proteinExistence type="predicted"/>
<protein>
    <submittedName>
        <fullName evidence="6">Non-ribosomal peptide synthase domain TIGR01720/amino acid adenylation domain-containing protein</fullName>
    </submittedName>
</protein>
<dbReference type="PROSITE" id="PS50075">
    <property type="entry name" value="CARRIER"/>
    <property type="match status" value="2"/>
</dbReference>
<evidence type="ECO:0000256" key="3">
    <source>
        <dbReference type="ARBA" id="ARBA00022553"/>
    </source>
</evidence>
<dbReference type="Pfam" id="PF13193">
    <property type="entry name" value="AMP-binding_C"/>
    <property type="match status" value="1"/>
</dbReference>
<dbReference type="Gene3D" id="1.10.1200.10">
    <property type="entry name" value="ACP-like"/>
    <property type="match status" value="2"/>
</dbReference>
<dbReference type="PANTHER" id="PTHR45527">
    <property type="entry name" value="NONRIBOSOMAL PEPTIDE SYNTHETASE"/>
    <property type="match status" value="1"/>
</dbReference>
<dbReference type="Proteomes" id="UP000184212">
    <property type="component" value="Unassembled WGS sequence"/>
</dbReference>
<dbReference type="PROSITE" id="PS00455">
    <property type="entry name" value="AMP_BINDING"/>
    <property type="match status" value="1"/>
</dbReference>
<sequence>MNTERSLDRLRIYASQHVEKSRYWQQALHHADHRPIFEDVKMFPAGDIETATFRWEDEGIRPVGKIAPDPGSLLILLLSGLRVLLWMYTGERSRILCTPVPGNPGEHPVNRVIPLRNTVAPDSTFKQMLFDERDRFQEAHRHADFPTEMMVENLVASHAIQSSDDLFTVGLSVSGLQDAKIFDNLNLELHFRFSQSEKGLTGQVQYNTGRYTEARIQRMIGHFRQLLLQVLRVPDTPLTALHILTAAETTARQQFNNTATPLSDQSVLSLWLDWVERAPHKIAVTHGDTRWTYADLDNASNAIAATLRQRGCATGSLVAISMQRSPAMLAGILAIGKAGGTFLLIDTALPDERVQYMLEDSQATMLLCDPSRDGRFASVCPELVVTETQPVPTQLVIVPQASTAYVLYTSGSTGMPKGVRISQRALSNYIQWAADQYVEREESVFALHTSISFDLTLTSIFVPLVSGGCISIPRHTDAETGLHQVFEEGVFDIIKLTPSHLRVIQTLDDKYLLKFADRRLVFIVGGEDLDEHLARSIDEKFKGNITIYNEYGPTEATVGCMIFQYGSGPTEHSSVAIGKPIANTTIDLLDEQLRPVPTGLVGEIYIGGAGLAEGYHNQDAATRRAFIIHPESGVRLYRSGDYARQLENGDLLYLGRKDGQLKVRGHRVDAGEVEHFIRQYPGIADAAVTLIKGNITGSALCGYYITTTHIDDEALVAHLEGHLPSYAIPSRFCRMEKFPLTVNGKLDREKLPIPQHHADSRKAPRTEPERAMAQIWQQILQLDRVAIDDNFFLLGGDSIKALQLVYKMRAVGYGVTVSDIFRHRTIERIARGVAVLTNSPETTEKVEGIAPLTPIQTWFFKNQVHDRHHYVQSVVLRFEKNIAAAVVREAFQKIMDHHDALRTTFTTEPDGSVTQRTWPAGAVSPEVETFTDDPETFDTAMARAKASLDLAHGPLIKLALFQAPDHARLFVAIHHLVVDTVSWRILIEDLTALLEQNEKDMPYTLPSKGVAFMAWSGAIRDYQGRPKYDQAKKYWQEVSQKKCDGLPLDFPQGSNTQADQQVETLRLTEALSAQLLTNANGAFGTQLHELLLTALTDGLRKTFDLKTIRLDVESHGRESALLNKDVSRTVGWFTTFYPVAFSGAAHDTVSDRILLVKEALRQIPQAGFDYGIITQLESVVAPTPSEISFNYLGQVDADLRQATFSVTSAPGPDVSARHRRCYSLAVSGIFLNQALEVSVAYSNQQYAAETIRTLLHNVAEAAQSIVSACLSTAKRIFSPSDFSYKRLSQDVLDMLTSRYTIQDIHALSPIQEGMLFHKIMHPASAVYVSQSSSRIRGDFDHTLFLQSLKILVGRHDTLRTVFIHEGLDRPVQVVQQPGELFATSVDLTDGTGKPLTEEDRSRRVTEFLARDRAAGFDLDRNGFRATALKLGPQDTEVIFSYHHILMDGWCMSLLLTQLLEIYKAGALGQSPALPAPSQFGEYLTWLQDRDVQSGMTFWKNYLQGFTGATAIPRTAEPTTADRLDASRYKDLKLNLGAELTAGLQRVGRESQVTLNTLFQVAWGLLLKQYNNSDDVVFGTVVSGRAADIAGVESMVGLFINTVPNRIRFSGSDTLRKTWQHYQDVALTTESHHHISLAEIQQQVSPNKMLFDHIFVFENYPVDPLFKKISHDNAQGVEFFPGLFITGNNVCEATHYDLALVILPGETLTVNFKYNQSALDVALIHQLYHEFVGVLQAMVKDPGQKIGDLQRVPAKEAKSPRYFIRRERLPLAVKGATPTETELPAPLAQQPASTALALHARMMRVWANVLEIDAGTISADANFFDIGGHSLKVTQLVTHLQQEFGVRVPIAEVFKHPTVEELALFIEVNAWHEHRERVPAAAMREVTIE</sequence>
<dbReference type="InterPro" id="IPR009081">
    <property type="entry name" value="PP-bd_ACP"/>
</dbReference>
<dbReference type="Gene3D" id="3.30.559.10">
    <property type="entry name" value="Chloramphenicol acetyltransferase-like domain"/>
    <property type="match status" value="2"/>
</dbReference>
<keyword evidence="7" id="KW-1185">Reference proteome</keyword>
<evidence type="ECO:0000256" key="1">
    <source>
        <dbReference type="ARBA" id="ARBA00001957"/>
    </source>
</evidence>
<gene>
    <name evidence="6" type="ORF">SAMN04488109_6892</name>
</gene>
<dbReference type="SUPFAM" id="SSF56801">
    <property type="entry name" value="Acetyl-CoA synthetase-like"/>
    <property type="match status" value="1"/>
</dbReference>
<keyword evidence="3" id="KW-0597">Phosphoprotein</keyword>
<dbReference type="SUPFAM" id="SSF47336">
    <property type="entry name" value="ACP-like"/>
    <property type="match status" value="2"/>
</dbReference>
<dbReference type="SUPFAM" id="SSF52777">
    <property type="entry name" value="CoA-dependent acyltransferases"/>
    <property type="match status" value="5"/>
</dbReference>
<dbReference type="GO" id="GO:0005737">
    <property type="term" value="C:cytoplasm"/>
    <property type="evidence" value="ECO:0007669"/>
    <property type="project" value="TreeGrafter"/>
</dbReference>
<dbReference type="SMART" id="SM01294">
    <property type="entry name" value="PKS_PP_betabranch"/>
    <property type="match status" value="1"/>
</dbReference>
<evidence type="ECO:0000256" key="2">
    <source>
        <dbReference type="ARBA" id="ARBA00022450"/>
    </source>
</evidence>
<dbReference type="CDD" id="cd19534">
    <property type="entry name" value="E_NRPS"/>
    <property type="match status" value="1"/>
</dbReference>
<dbReference type="SMART" id="SM00823">
    <property type="entry name" value="PKS_PP"/>
    <property type="match status" value="2"/>
</dbReference>
<dbReference type="InterPro" id="IPR045851">
    <property type="entry name" value="AMP-bd_C_sf"/>
</dbReference>
<dbReference type="STRING" id="947013.SAMN04488109_6892"/>
<dbReference type="NCBIfam" id="TIGR01720">
    <property type="entry name" value="NRPS-para261"/>
    <property type="match status" value="1"/>
</dbReference>
<dbReference type="InterPro" id="IPR001242">
    <property type="entry name" value="Condensation_dom"/>
</dbReference>
<dbReference type="Gene3D" id="3.30.559.30">
    <property type="entry name" value="Nonribosomal peptide synthetase, condensation domain"/>
    <property type="match status" value="3"/>
</dbReference>
<dbReference type="InterPro" id="IPR042099">
    <property type="entry name" value="ANL_N_sf"/>
</dbReference>
<organism evidence="6 7">
    <name type="scientific">Chryseolinea serpens</name>
    <dbReference type="NCBI Taxonomy" id="947013"/>
    <lineage>
        <taxon>Bacteria</taxon>
        <taxon>Pseudomonadati</taxon>
        <taxon>Bacteroidota</taxon>
        <taxon>Cytophagia</taxon>
        <taxon>Cytophagales</taxon>
        <taxon>Fulvivirgaceae</taxon>
        <taxon>Chryseolinea</taxon>
    </lineage>
</organism>
<dbReference type="RefSeq" id="WP_073143619.1">
    <property type="nucleotide sequence ID" value="NZ_FQWQ01000007.1"/>
</dbReference>
<dbReference type="EMBL" id="FQWQ01000007">
    <property type="protein sequence ID" value="SHI03461.1"/>
    <property type="molecule type" value="Genomic_DNA"/>
</dbReference>
<keyword evidence="2" id="KW-0596">Phosphopantetheine</keyword>
<dbReference type="Pfam" id="PF00550">
    <property type="entry name" value="PP-binding"/>
    <property type="match status" value="2"/>
</dbReference>
<dbReference type="Gene3D" id="3.30.300.30">
    <property type="match status" value="1"/>
</dbReference>
<dbReference type="GO" id="GO:0003824">
    <property type="term" value="F:catalytic activity"/>
    <property type="evidence" value="ECO:0007669"/>
    <property type="project" value="InterPro"/>
</dbReference>
<dbReference type="PROSITE" id="PS00012">
    <property type="entry name" value="PHOSPHOPANTETHEINE"/>
    <property type="match status" value="1"/>
</dbReference>
<dbReference type="Pfam" id="PF00501">
    <property type="entry name" value="AMP-binding"/>
    <property type="match status" value="1"/>
</dbReference>
<dbReference type="InterPro" id="IPR006162">
    <property type="entry name" value="Ppantetheine_attach_site"/>
</dbReference>
<dbReference type="InterPro" id="IPR010071">
    <property type="entry name" value="AA_adenyl_dom"/>
</dbReference>
<dbReference type="FunFam" id="1.10.1200.10:FF:000005">
    <property type="entry name" value="Nonribosomal peptide synthetase 1"/>
    <property type="match status" value="1"/>
</dbReference>
<dbReference type="InterPro" id="IPR000873">
    <property type="entry name" value="AMP-dep_synth/lig_dom"/>
</dbReference>